<evidence type="ECO:0000256" key="2">
    <source>
        <dbReference type="PROSITE-ProRule" id="PRU01211"/>
    </source>
</evidence>
<sequence>GKSVYAELLFIDEEENGKTSGSSGAEPVDIFDIDGKGDIVQLWNLRKNDTRAYNAIWFDDSKWYIIDKYGNTIIPFTITGPYSQSEEKLIANAMQRIMDNTCIRFRTRTSEEDYIDIVNERGEGCYTSVGRQVGRSVLQLESNNATTCMVPRTVLHELLHVCGLWHEHMRYDRDDYIEILYKNIREEHHVQFEKISPHYASTYNVPYDYKSVMHYDKKAFAKPSKISIRTRDPKYQDLIGKLKDASPNDYLKICRIYDCRKCNGMEMAKRFSELNLLE</sequence>
<feature type="binding site" evidence="2">
    <location>
        <position position="156"/>
    </location>
    <ligand>
        <name>Zn(2+)</name>
        <dbReference type="ChEBI" id="CHEBI:29105"/>
        <note>catalytic</note>
    </ligand>
</feature>
<evidence type="ECO:0000256" key="3">
    <source>
        <dbReference type="RuleBase" id="RU361183"/>
    </source>
</evidence>
<evidence type="ECO:0000313" key="5">
    <source>
        <dbReference type="Proteomes" id="UP000025227"/>
    </source>
</evidence>
<dbReference type="WBParaSite" id="HCON_00023100-00001">
    <property type="protein sequence ID" value="HCON_00023100-00001"/>
    <property type="gene ID" value="HCON_00023100"/>
</dbReference>
<dbReference type="InterPro" id="IPR001506">
    <property type="entry name" value="Peptidase_M12A"/>
</dbReference>
<dbReference type="AlphaFoldDB" id="A0A7I5E653"/>
<dbReference type="PROSITE" id="PS51864">
    <property type="entry name" value="ASTACIN"/>
    <property type="match status" value="1"/>
</dbReference>
<evidence type="ECO:0000256" key="1">
    <source>
        <dbReference type="ARBA" id="ARBA00023157"/>
    </source>
</evidence>
<dbReference type="InterPro" id="IPR006026">
    <property type="entry name" value="Peptidase_Metallo"/>
</dbReference>
<dbReference type="InterPro" id="IPR024079">
    <property type="entry name" value="MetalloPept_cat_dom_sf"/>
</dbReference>
<dbReference type="OMA" id="RIMDNTC"/>
<name>A0A7I5E653_HAECO</name>
<comment type="caution">
    <text evidence="2">Lacks conserved residue(s) required for the propagation of feature annotation.</text>
</comment>
<keyword evidence="2 3" id="KW-0862">Zinc</keyword>
<organism evidence="5 6">
    <name type="scientific">Haemonchus contortus</name>
    <name type="common">Barber pole worm</name>
    <dbReference type="NCBI Taxonomy" id="6289"/>
    <lineage>
        <taxon>Eukaryota</taxon>
        <taxon>Metazoa</taxon>
        <taxon>Ecdysozoa</taxon>
        <taxon>Nematoda</taxon>
        <taxon>Chromadorea</taxon>
        <taxon>Rhabditida</taxon>
        <taxon>Rhabditina</taxon>
        <taxon>Rhabditomorpha</taxon>
        <taxon>Strongyloidea</taxon>
        <taxon>Trichostrongylidae</taxon>
        <taxon>Haemonchus</taxon>
    </lineage>
</organism>
<feature type="active site" evidence="2">
    <location>
        <position position="157"/>
    </location>
</feature>
<keyword evidence="2 3" id="KW-0482">Metalloprotease</keyword>
<protein>
    <recommendedName>
        <fullName evidence="3">Metalloendopeptidase</fullName>
        <ecNumber evidence="3">3.4.24.-</ecNumber>
    </recommendedName>
</protein>
<dbReference type="EC" id="3.4.24.-" evidence="3"/>
<dbReference type="PANTHER" id="PTHR10127:SF880">
    <property type="entry name" value="ZINC METALLOPROTEINASE NAS-5"/>
    <property type="match status" value="1"/>
</dbReference>
<feature type="binding site" evidence="2">
    <location>
        <position position="160"/>
    </location>
    <ligand>
        <name>Zn(2+)</name>
        <dbReference type="ChEBI" id="CHEBI:29105"/>
        <note>catalytic</note>
    </ligand>
</feature>
<keyword evidence="5" id="KW-1185">Reference proteome</keyword>
<dbReference type="SMART" id="SM00235">
    <property type="entry name" value="ZnMc"/>
    <property type="match status" value="1"/>
</dbReference>
<dbReference type="Gene3D" id="3.40.390.10">
    <property type="entry name" value="Collagenase (Catalytic Domain)"/>
    <property type="match status" value="1"/>
</dbReference>
<dbReference type="PRINTS" id="PR00480">
    <property type="entry name" value="ASTACIN"/>
</dbReference>
<feature type="binding site" evidence="2">
    <location>
        <position position="166"/>
    </location>
    <ligand>
        <name>Zn(2+)</name>
        <dbReference type="ChEBI" id="CHEBI:29105"/>
        <note>catalytic</note>
    </ligand>
</feature>
<keyword evidence="2 3" id="KW-0479">Metal-binding</keyword>
<dbReference type="CDD" id="cd04280">
    <property type="entry name" value="ZnMc_astacin_like"/>
    <property type="match status" value="1"/>
</dbReference>
<keyword evidence="1" id="KW-1015">Disulfide bond</keyword>
<comment type="cofactor">
    <cofactor evidence="2 3">
        <name>Zn(2+)</name>
        <dbReference type="ChEBI" id="CHEBI:29105"/>
    </cofactor>
    <text evidence="2 3">Binds 1 zinc ion per subunit.</text>
</comment>
<feature type="domain" description="Peptidase M12A" evidence="4">
    <location>
        <begin position="54"/>
        <end position="260"/>
    </location>
</feature>
<reference evidence="6" key="1">
    <citation type="submission" date="2020-12" db="UniProtKB">
        <authorList>
            <consortium name="WormBaseParasite"/>
        </authorList>
    </citation>
    <scope>IDENTIFICATION</scope>
    <source>
        <strain evidence="6">MHco3</strain>
    </source>
</reference>
<proteinExistence type="predicted"/>
<dbReference type="InterPro" id="IPR034035">
    <property type="entry name" value="Astacin-like_dom"/>
</dbReference>
<dbReference type="GO" id="GO:0006508">
    <property type="term" value="P:proteolysis"/>
    <property type="evidence" value="ECO:0007669"/>
    <property type="project" value="UniProtKB-KW"/>
</dbReference>
<dbReference type="SUPFAM" id="SSF55486">
    <property type="entry name" value="Metalloproteases ('zincins'), catalytic domain"/>
    <property type="match status" value="1"/>
</dbReference>
<dbReference type="PANTHER" id="PTHR10127">
    <property type="entry name" value="DISCOIDIN, CUB, EGF, LAMININ , AND ZINC METALLOPROTEASE DOMAIN CONTAINING"/>
    <property type="match status" value="1"/>
</dbReference>
<evidence type="ECO:0000259" key="4">
    <source>
        <dbReference type="PROSITE" id="PS51864"/>
    </source>
</evidence>
<dbReference type="GO" id="GO:0008270">
    <property type="term" value="F:zinc ion binding"/>
    <property type="evidence" value="ECO:0007669"/>
    <property type="project" value="UniProtKB-UniRule"/>
</dbReference>
<keyword evidence="2 3" id="KW-0378">Hydrolase</keyword>
<dbReference type="Pfam" id="PF01400">
    <property type="entry name" value="Astacin"/>
    <property type="match status" value="1"/>
</dbReference>
<accession>A0A7I5E653</accession>
<dbReference type="Proteomes" id="UP000025227">
    <property type="component" value="Unplaced"/>
</dbReference>
<keyword evidence="2 3" id="KW-0645">Protease</keyword>
<dbReference type="OrthoDB" id="7721051at2759"/>
<dbReference type="GO" id="GO:0004222">
    <property type="term" value="F:metalloendopeptidase activity"/>
    <property type="evidence" value="ECO:0007669"/>
    <property type="project" value="UniProtKB-UniRule"/>
</dbReference>
<evidence type="ECO:0000313" key="6">
    <source>
        <dbReference type="WBParaSite" id="HCON_00023100-00001"/>
    </source>
</evidence>